<evidence type="ECO:0000313" key="2">
    <source>
        <dbReference type="EMBL" id="CAC5381427.1"/>
    </source>
</evidence>
<gene>
    <name evidence="2" type="ORF">MCOR_17296</name>
</gene>
<organism evidence="2 3">
    <name type="scientific">Mytilus coruscus</name>
    <name type="common">Sea mussel</name>
    <dbReference type="NCBI Taxonomy" id="42192"/>
    <lineage>
        <taxon>Eukaryota</taxon>
        <taxon>Metazoa</taxon>
        <taxon>Spiralia</taxon>
        <taxon>Lophotrochozoa</taxon>
        <taxon>Mollusca</taxon>
        <taxon>Bivalvia</taxon>
        <taxon>Autobranchia</taxon>
        <taxon>Pteriomorphia</taxon>
        <taxon>Mytilida</taxon>
        <taxon>Mytiloidea</taxon>
        <taxon>Mytilidae</taxon>
        <taxon>Mytilinae</taxon>
        <taxon>Mytilus</taxon>
    </lineage>
</organism>
<reference evidence="2 3" key="1">
    <citation type="submission" date="2020-06" db="EMBL/GenBank/DDBJ databases">
        <authorList>
            <person name="Li R."/>
            <person name="Bekaert M."/>
        </authorList>
    </citation>
    <scope>NUCLEOTIDE SEQUENCE [LARGE SCALE GENOMIC DNA]</scope>
    <source>
        <strain evidence="3">wild</strain>
    </source>
</reference>
<dbReference type="Proteomes" id="UP000507470">
    <property type="component" value="Unassembled WGS sequence"/>
</dbReference>
<protein>
    <submittedName>
        <fullName evidence="2">Uncharacterized protein</fullName>
    </submittedName>
</protein>
<accession>A0A6J8BH27</accession>
<keyword evidence="3" id="KW-1185">Reference proteome</keyword>
<dbReference type="EMBL" id="CACVKT020003062">
    <property type="protein sequence ID" value="CAC5381427.1"/>
    <property type="molecule type" value="Genomic_DNA"/>
</dbReference>
<feature type="compositionally biased region" description="Basic and acidic residues" evidence="1">
    <location>
        <begin position="1"/>
        <end position="26"/>
    </location>
</feature>
<evidence type="ECO:0000313" key="3">
    <source>
        <dbReference type="Proteomes" id="UP000507470"/>
    </source>
</evidence>
<name>A0A6J8BH27_MYTCO</name>
<sequence>MTDSTSHEEKNSGKDKHDEKEVEILEKGPSFELSSEMESLEVGSSDQSLEAQPPVRKSTGDIEVTYYLRDIQPKMVNAWTKLFKNHENRIKPVPRTSAVPYQYLKLDYQIVPSEKWQIFANVLANLRTALLVQMTPNNGVTPTTLYDGFHSNVWRGGGNDDKRTSAHLYSRIADILPVVRQAREMNLLELQTILHCMLEGFKVMGEHMIQIFIDRILNITVFGETETVRPPVKGSFDNSIDNGVLHCLVYGNHEDQLEIEARQSRNGQIRGRTRQKVLCPKVRTDRFRSRSRSPSPGENNILAEIENTQNCDTDRAINMVCLVQNPSNYLVKSSCLHNYFQSYIPDVVFLRNTIGGRVAKIIAEISAYDKYGSYISFETHLKQSTEQCFQKCMAGLSNNQKEIAGLVVVPDGMKFIVVHKVEKTDNNFSYEVKETELVIWCETNKLFAIMLKLIDCS</sequence>
<feature type="compositionally biased region" description="Low complexity" evidence="1">
    <location>
        <begin position="30"/>
        <end position="45"/>
    </location>
</feature>
<feature type="region of interest" description="Disordered" evidence="1">
    <location>
        <begin position="1"/>
        <end position="56"/>
    </location>
</feature>
<evidence type="ECO:0000256" key="1">
    <source>
        <dbReference type="SAM" id="MobiDB-lite"/>
    </source>
</evidence>
<dbReference type="OrthoDB" id="6071947at2759"/>
<dbReference type="AlphaFoldDB" id="A0A6J8BH27"/>
<proteinExistence type="predicted"/>